<organism evidence="2 3">
    <name type="scientific">Parasporobacterium paucivorans DSM 15970</name>
    <dbReference type="NCBI Taxonomy" id="1122934"/>
    <lineage>
        <taxon>Bacteria</taxon>
        <taxon>Bacillati</taxon>
        <taxon>Bacillota</taxon>
        <taxon>Clostridia</taxon>
        <taxon>Lachnospirales</taxon>
        <taxon>Lachnospiraceae</taxon>
        <taxon>Parasporobacterium</taxon>
    </lineage>
</organism>
<evidence type="ECO:0000259" key="1">
    <source>
        <dbReference type="Pfam" id="PF07883"/>
    </source>
</evidence>
<dbReference type="Gene3D" id="2.60.120.10">
    <property type="entry name" value="Jelly Rolls"/>
    <property type="match status" value="1"/>
</dbReference>
<dbReference type="SUPFAM" id="SSF51182">
    <property type="entry name" value="RmlC-like cupins"/>
    <property type="match status" value="1"/>
</dbReference>
<dbReference type="InterPro" id="IPR014710">
    <property type="entry name" value="RmlC-like_jellyroll"/>
</dbReference>
<dbReference type="InterPro" id="IPR011051">
    <property type="entry name" value="RmlC_Cupin_sf"/>
</dbReference>
<accession>A0A1M6BYU8</accession>
<reference evidence="2 3" key="1">
    <citation type="submission" date="2016-11" db="EMBL/GenBank/DDBJ databases">
        <authorList>
            <person name="Jaros S."/>
            <person name="Januszkiewicz K."/>
            <person name="Wedrychowicz H."/>
        </authorList>
    </citation>
    <scope>NUCLEOTIDE SEQUENCE [LARGE SCALE GENOMIC DNA]</scope>
    <source>
        <strain evidence="2 3">DSM 15970</strain>
    </source>
</reference>
<protein>
    <submittedName>
        <fullName evidence="2">Cupin domain protein</fullName>
    </submittedName>
</protein>
<dbReference type="EMBL" id="FQYT01000004">
    <property type="protein sequence ID" value="SHI53761.1"/>
    <property type="molecule type" value="Genomic_DNA"/>
</dbReference>
<sequence length="116" mass="12918">MVKNTFENATVYEAPGHSGVVLRRFHGKEETGAEKFWVGMSTFEPGGGAGWGYADNACEKVYFMLEGEMTIRDRKGNEWKIKPGDTFSMGPNEERWFGNESDGVSKVIVIITYPGV</sequence>
<gene>
    <name evidence="2" type="ORF">SAMN02745691_00424</name>
</gene>
<dbReference type="AlphaFoldDB" id="A0A1M6BYU8"/>
<proteinExistence type="predicted"/>
<dbReference type="CDD" id="cd20299">
    <property type="entry name" value="cupin_YP766765-like"/>
    <property type="match status" value="1"/>
</dbReference>
<dbReference type="InterPro" id="IPR013096">
    <property type="entry name" value="Cupin_2"/>
</dbReference>
<name>A0A1M6BYU8_9FIRM</name>
<feature type="domain" description="Cupin type-2" evidence="1">
    <location>
        <begin position="40"/>
        <end position="110"/>
    </location>
</feature>
<keyword evidence="3" id="KW-1185">Reference proteome</keyword>
<dbReference type="STRING" id="1122934.SAMN02745691_00424"/>
<evidence type="ECO:0000313" key="3">
    <source>
        <dbReference type="Proteomes" id="UP000184342"/>
    </source>
</evidence>
<dbReference type="Proteomes" id="UP000184342">
    <property type="component" value="Unassembled WGS sequence"/>
</dbReference>
<dbReference type="RefSeq" id="WP_073992717.1">
    <property type="nucleotide sequence ID" value="NZ_FQYT01000004.1"/>
</dbReference>
<evidence type="ECO:0000313" key="2">
    <source>
        <dbReference type="EMBL" id="SHI53761.1"/>
    </source>
</evidence>
<dbReference type="OrthoDB" id="2886949at2"/>
<dbReference type="Pfam" id="PF07883">
    <property type="entry name" value="Cupin_2"/>
    <property type="match status" value="1"/>
</dbReference>